<evidence type="ECO:0000256" key="10">
    <source>
        <dbReference type="ARBA" id="ARBA00023235"/>
    </source>
</evidence>
<evidence type="ECO:0000256" key="11">
    <source>
        <dbReference type="ARBA" id="ARBA00034617"/>
    </source>
</evidence>
<accession>A0A7W8FZQ0</accession>
<comment type="catalytic activity">
    <reaction evidence="13">
        <text>ATP + H2O = ADP + phosphate + H(+)</text>
        <dbReference type="Rhea" id="RHEA:13065"/>
        <dbReference type="ChEBI" id="CHEBI:15377"/>
        <dbReference type="ChEBI" id="CHEBI:15378"/>
        <dbReference type="ChEBI" id="CHEBI:30616"/>
        <dbReference type="ChEBI" id="CHEBI:43474"/>
        <dbReference type="ChEBI" id="CHEBI:456216"/>
        <dbReference type="EC" id="5.6.2.4"/>
    </reaction>
</comment>
<proteinExistence type="predicted"/>
<comment type="caution">
    <text evidence="18">The sequence shown here is derived from an EMBL/GenBank/DDBJ whole genome shotgun (WGS) entry which is preliminary data.</text>
</comment>
<keyword evidence="9" id="KW-0234">DNA repair</keyword>
<dbReference type="SUPFAM" id="SSF52540">
    <property type="entry name" value="P-loop containing nucleoside triphosphate hydrolases"/>
    <property type="match status" value="1"/>
</dbReference>
<dbReference type="PANTHER" id="PTHR11070:SF48">
    <property type="entry name" value="ATP-DEPENDENT HELICASE_NUCLEASE SUBUNIT A"/>
    <property type="match status" value="1"/>
</dbReference>
<dbReference type="Gene3D" id="3.90.320.10">
    <property type="match status" value="1"/>
</dbReference>
<dbReference type="Pfam" id="PF00580">
    <property type="entry name" value="UvrD-helicase"/>
    <property type="match status" value="1"/>
</dbReference>
<reference evidence="18 19" key="1">
    <citation type="submission" date="2020-08" db="EMBL/GenBank/DDBJ databases">
        <title>Genomic Encyclopedia of Type Strains, Phase IV (KMG-IV): sequencing the most valuable type-strain genomes for metagenomic binning, comparative biology and taxonomic classification.</title>
        <authorList>
            <person name="Goeker M."/>
        </authorList>
    </citation>
    <scope>NUCLEOTIDE SEQUENCE [LARGE SCALE GENOMIC DNA]</scope>
    <source>
        <strain evidence="18 19">DSM 26963</strain>
    </source>
</reference>
<evidence type="ECO:0000256" key="13">
    <source>
        <dbReference type="ARBA" id="ARBA00048988"/>
    </source>
</evidence>
<feature type="binding site" evidence="14">
    <location>
        <begin position="22"/>
        <end position="29"/>
    </location>
    <ligand>
        <name>ATP</name>
        <dbReference type="ChEBI" id="CHEBI:30616"/>
    </ligand>
</feature>
<keyword evidence="5 14" id="KW-0347">Helicase</keyword>
<evidence type="ECO:0000256" key="4">
    <source>
        <dbReference type="ARBA" id="ARBA00022801"/>
    </source>
</evidence>
<dbReference type="GO" id="GO:0005829">
    <property type="term" value="C:cytosol"/>
    <property type="evidence" value="ECO:0007669"/>
    <property type="project" value="TreeGrafter"/>
</dbReference>
<dbReference type="PANTHER" id="PTHR11070">
    <property type="entry name" value="UVRD / RECB / PCRA DNA HELICASE FAMILY MEMBER"/>
    <property type="match status" value="1"/>
</dbReference>
<evidence type="ECO:0000313" key="19">
    <source>
        <dbReference type="Proteomes" id="UP000521313"/>
    </source>
</evidence>
<evidence type="ECO:0000313" key="18">
    <source>
        <dbReference type="EMBL" id="MBB5185242.1"/>
    </source>
</evidence>
<evidence type="ECO:0000259" key="17">
    <source>
        <dbReference type="PROSITE" id="PS51217"/>
    </source>
</evidence>
<feature type="domain" description="UvrD-like helicase ATP-binding" evidence="16">
    <location>
        <begin position="1"/>
        <end position="429"/>
    </location>
</feature>
<dbReference type="InterPro" id="IPR038726">
    <property type="entry name" value="PDDEXK_AddAB-type"/>
</dbReference>
<evidence type="ECO:0000256" key="3">
    <source>
        <dbReference type="ARBA" id="ARBA00022763"/>
    </source>
</evidence>
<evidence type="ECO:0000256" key="14">
    <source>
        <dbReference type="PROSITE-ProRule" id="PRU00560"/>
    </source>
</evidence>
<evidence type="ECO:0000256" key="12">
    <source>
        <dbReference type="ARBA" id="ARBA00034808"/>
    </source>
</evidence>
<dbReference type="GO" id="GO:0033202">
    <property type="term" value="C:DNA helicase complex"/>
    <property type="evidence" value="ECO:0007669"/>
    <property type="project" value="TreeGrafter"/>
</dbReference>
<organism evidence="18 19">
    <name type="scientific">Faecalicoccus acidiformans</name>
    <dbReference type="NCBI Taxonomy" id="915173"/>
    <lineage>
        <taxon>Bacteria</taxon>
        <taxon>Bacillati</taxon>
        <taxon>Bacillota</taxon>
        <taxon>Erysipelotrichia</taxon>
        <taxon>Erysipelotrichales</taxon>
        <taxon>Erysipelotrichaceae</taxon>
        <taxon>Faecalicoccus</taxon>
    </lineage>
</organism>
<dbReference type="InterPro" id="IPR014016">
    <property type="entry name" value="UvrD-like_ATP-bd"/>
</dbReference>
<keyword evidence="15" id="KW-0175">Coiled coil</keyword>
<evidence type="ECO:0000256" key="1">
    <source>
        <dbReference type="ARBA" id="ARBA00022722"/>
    </source>
</evidence>
<dbReference type="SUPFAM" id="SSF52980">
    <property type="entry name" value="Restriction endonuclease-like"/>
    <property type="match status" value="1"/>
</dbReference>
<evidence type="ECO:0000259" key="16">
    <source>
        <dbReference type="PROSITE" id="PS51198"/>
    </source>
</evidence>
<keyword evidence="10" id="KW-0413">Isomerase</keyword>
<keyword evidence="8" id="KW-0238">DNA-binding</keyword>
<evidence type="ECO:0000256" key="5">
    <source>
        <dbReference type="ARBA" id="ARBA00022806"/>
    </source>
</evidence>
<feature type="coiled-coil region" evidence="15">
    <location>
        <begin position="207"/>
        <end position="234"/>
    </location>
</feature>
<dbReference type="Gene3D" id="3.40.50.300">
    <property type="entry name" value="P-loop containing nucleotide triphosphate hydrolases"/>
    <property type="match status" value="4"/>
</dbReference>
<dbReference type="Pfam" id="PF13361">
    <property type="entry name" value="UvrD_C"/>
    <property type="match status" value="1"/>
</dbReference>
<dbReference type="Proteomes" id="UP000521313">
    <property type="component" value="Unassembled WGS sequence"/>
</dbReference>
<keyword evidence="6 18" id="KW-0269">Exonuclease</keyword>
<dbReference type="InterPro" id="IPR027417">
    <property type="entry name" value="P-loop_NTPase"/>
</dbReference>
<dbReference type="EC" id="5.6.2.4" evidence="12"/>
<keyword evidence="7 14" id="KW-0067">ATP-binding</keyword>
<dbReference type="PROSITE" id="PS51198">
    <property type="entry name" value="UVRD_HELICASE_ATP_BIND"/>
    <property type="match status" value="1"/>
</dbReference>
<sequence length="1038" mass="120129">MRFSPAQQKAIQIRDKNVLVFASAGSGKTSVLVQRLCDLVLKDKISIDSILAMTFTKDAANEMKTRLQIALENEEPTDYIKEQLALLETSSLCTIDSFCLSIVKNYYYRIPISLKMANTTLDPSLSYELFQKAYEQACAQIDPDAMADLLHYFDGFGKKEDEILQSIKKLIQTAWSKPDPEKWIQELTQPENPEIETWFYQSFETKIQSMLIVLEEILEEIEETEDLLLKQEDLSACLEALRDRDYAAFRQTFFHAIQGSPRLKNKYDEIDVKALAEHFKKIEKQVAEMCFEEDVYFETSDLLQKEKETFCTLSLKTKACFQALKKAQEALDFEDMEHFAYQLLCQKDIAEEVRQKYQMILVDEFQDTNDLQESIVACFARENNVFRVGDIKQSIYGFRYAKPEIMASHMHSRDANSCTIVLDENYRSSDAIIRFNNDFYQKIMNIEGVSEQFSTIDLAKSGTDRQKQEPQYPVRFLYSEYKPYAQEHDVELLQAKSALNQNRLDILAQDILKQKENGNHFRDICILTRSHGPQQAIKDALEAYDIPCLAEIDHGFYTNAAVLVILSALQAILDPDDDIRLCAFLFSGLCQVSADDLAQATLHKERGLSLYQKIKDCSFMQDYHELASYRNLPLCDLIRKLYAHRNFYQDQTSPQDKTNLDLFLRMASEKEDTCSVEEFIRIHKQASDFDALAQASPYSKHADVVSIKTMHHSKGLQFPIVYILSTHEDRERDASQPVLIDEKLGCSFAEIDSQHNLKYKGKSHLAFLAKKRQDELEEEMRVFYVATTRAEKELILVDAISQAEDYASPLSLYTLTQKEGPTGWFFHTYYGAQNPLVHFEKVQTLYERPAAQKKSAPNQPIPIYTKPWTCVQDQTASQAKQSRTWPSVDLHPSLGSVRGTLFHEMAAQLSYPYQESKIKEFAQKKDYALREIDKTQFLSLNKDARYQVWMKEPHEFECSYIVQMDGSIVHGFMDLVVWESDQIVILDFKTDHFDQEQDFITAYKGQLDTYEQALSLMEDKPIQKWIYSFHLQKMIQIP</sequence>
<dbReference type="GO" id="GO:0003677">
    <property type="term" value="F:DNA binding"/>
    <property type="evidence" value="ECO:0007669"/>
    <property type="project" value="UniProtKB-KW"/>
</dbReference>
<evidence type="ECO:0000256" key="9">
    <source>
        <dbReference type="ARBA" id="ARBA00023204"/>
    </source>
</evidence>
<keyword evidence="3" id="KW-0227">DNA damage</keyword>
<feature type="domain" description="UvrD-like helicase C-terminal" evidence="17">
    <location>
        <begin position="459"/>
        <end position="715"/>
    </location>
</feature>
<evidence type="ECO:0000256" key="15">
    <source>
        <dbReference type="SAM" id="Coils"/>
    </source>
</evidence>
<gene>
    <name evidence="18" type="ORF">HNQ43_001295</name>
</gene>
<dbReference type="GO" id="GO:0004527">
    <property type="term" value="F:exonuclease activity"/>
    <property type="evidence" value="ECO:0007669"/>
    <property type="project" value="UniProtKB-KW"/>
</dbReference>
<evidence type="ECO:0000256" key="7">
    <source>
        <dbReference type="ARBA" id="ARBA00022840"/>
    </source>
</evidence>
<protein>
    <recommendedName>
        <fullName evidence="12">DNA 3'-5' helicase</fullName>
        <ecNumber evidence="12">5.6.2.4</ecNumber>
    </recommendedName>
</protein>
<evidence type="ECO:0000256" key="6">
    <source>
        <dbReference type="ARBA" id="ARBA00022839"/>
    </source>
</evidence>
<dbReference type="InterPro" id="IPR000212">
    <property type="entry name" value="DNA_helicase_UvrD/REP"/>
</dbReference>
<dbReference type="InterPro" id="IPR014017">
    <property type="entry name" value="DNA_helicase_UvrD-like_C"/>
</dbReference>
<evidence type="ECO:0000256" key="2">
    <source>
        <dbReference type="ARBA" id="ARBA00022741"/>
    </source>
</evidence>
<dbReference type="AlphaFoldDB" id="A0A7W8FZQ0"/>
<dbReference type="GO" id="GO:0000725">
    <property type="term" value="P:recombinational repair"/>
    <property type="evidence" value="ECO:0007669"/>
    <property type="project" value="TreeGrafter"/>
</dbReference>
<keyword evidence="2 14" id="KW-0547">Nucleotide-binding</keyword>
<evidence type="ECO:0000256" key="8">
    <source>
        <dbReference type="ARBA" id="ARBA00023125"/>
    </source>
</evidence>
<dbReference type="RefSeq" id="WP_183375972.1">
    <property type="nucleotide sequence ID" value="NZ_JACHHD010000012.1"/>
</dbReference>
<dbReference type="GO" id="GO:0043138">
    <property type="term" value="F:3'-5' DNA helicase activity"/>
    <property type="evidence" value="ECO:0007669"/>
    <property type="project" value="UniProtKB-EC"/>
</dbReference>
<name>A0A7W8FZQ0_9FIRM</name>
<dbReference type="Pfam" id="PF12705">
    <property type="entry name" value="PDDEXK_1"/>
    <property type="match status" value="1"/>
</dbReference>
<dbReference type="EMBL" id="JACHHD010000012">
    <property type="protein sequence ID" value="MBB5185242.1"/>
    <property type="molecule type" value="Genomic_DNA"/>
</dbReference>
<comment type="catalytic activity">
    <reaction evidence="11">
        <text>Couples ATP hydrolysis with the unwinding of duplex DNA by translocating in the 3'-5' direction.</text>
        <dbReference type="EC" id="5.6.2.4"/>
    </reaction>
</comment>
<dbReference type="InterPro" id="IPR011604">
    <property type="entry name" value="PDDEXK-like_dom_sf"/>
</dbReference>
<keyword evidence="4 14" id="KW-0378">Hydrolase</keyword>
<dbReference type="GO" id="GO:0005524">
    <property type="term" value="F:ATP binding"/>
    <property type="evidence" value="ECO:0007669"/>
    <property type="project" value="UniProtKB-UniRule"/>
</dbReference>
<keyword evidence="1" id="KW-0540">Nuclease</keyword>
<dbReference type="PROSITE" id="PS51217">
    <property type="entry name" value="UVRD_HELICASE_CTER"/>
    <property type="match status" value="1"/>
</dbReference>
<dbReference type="InterPro" id="IPR011335">
    <property type="entry name" value="Restrct_endonuc-II-like"/>
</dbReference>